<dbReference type="PANTHER" id="PTHR42852">
    <property type="entry name" value="THIOL:DISULFIDE INTERCHANGE PROTEIN DSBE"/>
    <property type="match status" value="1"/>
</dbReference>
<protein>
    <submittedName>
        <fullName evidence="3">TlpA family protein disulfide reductase</fullName>
    </submittedName>
</protein>
<keyword evidence="1" id="KW-0472">Membrane</keyword>
<reference evidence="3 4" key="1">
    <citation type="journal article" date="2015" name="Antonie Van Leeuwenhoek">
        <title>Lampropedia puyangensis sp. nov., isolated from symptomatic bark of Populus ? euramericana canker and emended description of Lampropedia hyalina (Ehrenberg 1832) Lee et al. 2004.</title>
        <authorList>
            <person name="Li Y."/>
            <person name="Wang T."/>
            <person name="Piao C.G."/>
            <person name="Wang L.F."/>
            <person name="Tian G.Z."/>
            <person name="Zhu T.H."/>
            <person name="Guo M.W."/>
        </authorList>
    </citation>
    <scope>NUCLEOTIDE SEQUENCE [LARGE SCALE GENOMIC DNA]</scope>
    <source>
        <strain evidence="3 4">2-bin</strain>
    </source>
</reference>
<evidence type="ECO:0000313" key="4">
    <source>
        <dbReference type="Proteomes" id="UP000308917"/>
    </source>
</evidence>
<gene>
    <name evidence="3" type="ORF">E9531_08950</name>
</gene>
<organism evidence="3 4">
    <name type="scientific">Lampropedia puyangensis</name>
    <dbReference type="NCBI Taxonomy" id="1330072"/>
    <lineage>
        <taxon>Bacteria</taxon>
        <taxon>Pseudomonadati</taxon>
        <taxon>Pseudomonadota</taxon>
        <taxon>Betaproteobacteria</taxon>
        <taxon>Burkholderiales</taxon>
        <taxon>Comamonadaceae</taxon>
        <taxon>Lampropedia</taxon>
    </lineage>
</organism>
<dbReference type="CDD" id="cd02966">
    <property type="entry name" value="TlpA_like_family"/>
    <property type="match status" value="1"/>
</dbReference>
<keyword evidence="1" id="KW-1133">Transmembrane helix</keyword>
<dbReference type="SUPFAM" id="SSF52833">
    <property type="entry name" value="Thioredoxin-like"/>
    <property type="match status" value="1"/>
</dbReference>
<dbReference type="InterPro" id="IPR050553">
    <property type="entry name" value="Thioredoxin_ResA/DsbE_sf"/>
</dbReference>
<dbReference type="GO" id="GO:0016491">
    <property type="term" value="F:oxidoreductase activity"/>
    <property type="evidence" value="ECO:0007669"/>
    <property type="project" value="InterPro"/>
</dbReference>
<dbReference type="Proteomes" id="UP000308917">
    <property type="component" value="Unassembled WGS sequence"/>
</dbReference>
<sequence length="195" mass="21331">MRSTMNPAESPHTHDRKSIPPDAQRRLWLTYSAGAVGLAAIAGASYWLQQRQANTDVANLTNDPLWGLFFPSPDGTTLHLSKHFGEPLIINFWATWCAPCIEELPLLNEFHARANGWTTIGIAVDTPANVQRFIQRFNLGFPIGIAGAPGVGIAKELGNTGGLPFTLVVDRKGLIRERKIGQIAPTDLSHWESLA</sequence>
<comment type="caution">
    <text evidence="3">The sequence shown here is derived from an EMBL/GenBank/DDBJ whole genome shotgun (WGS) entry which is preliminary data.</text>
</comment>
<name>A0A4S8F4Q5_9BURK</name>
<keyword evidence="1" id="KW-0812">Transmembrane</keyword>
<evidence type="ECO:0000313" key="3">
    <source>
        <dbReference type="EMBL" id="THU01485.1"/>
    </source>
</evidence>
<accession>A0A4S8F4Q5</accession>
<dbReference type="PANTHER" id="PTHR42852:SF13">
    <property type="entry name" value="PROTEIN DIPZ"/>
    <property type="match status" value="1"/>
</dbReference>
<dbReference type="EMBL" id="STFG01000008">
    <property type="protein sequence ID" value="THU01485.1"/>
    <property type="molecule type" value="Genomic_DNA"/>
</dbReference>
<proteinExistence type="predicted"/>
<evidence type="ECO:0000259" key="2">
    <source>
        <dbReference type="PROSITE" id="PS51352"/>
    </source>
</evidence>
<evidence type="ECO:0000256" key="1">
    <source>
        <dbReference type="SAM" id="Phobius"/>
    </source>
</evidence>
<dbReference type="InterPro" id="IPR013740">
    <property type="entry name" value="Redoxin"/>
</dbReference>
<dbReference type="Pfam" id="PF08534">
    <property type="entry name" value="Redoxin"/>
    <property type="match status" value="1"/>
</dbReference>
<keyword evidence="4" id="KW-1185">Reference proteome</keyword>
<feature type="domain" description="Thioredoxin" evidence="2">
    <location>
        <begin position="59"/>
        <end position="195"/>
    </location>
</feature>
<dbReference type="InterPro" id="IPR013766">
    <property type="entry name" value="Thioredoxin_domain"/>
</dbReference>
<dbReference type="InterPro" id="IPR036249">
    <property type="entry name" value="Thioredoxin-like_sf"/>
</dbReference>
<dbReference type="AlphaFoldDB" id="A0A4S8F4Q5"/>
<feature type="transmembrane region" description="Helical" evidence="1">
    <location>
        <begin position="27"/>
        <end position="48"/>
    </location>
</feature>
<dbReference type="Gene3D" id="3.40.30.10">
    <property type="entry name" value="Glutaredoxin"/>
    <property type="match status" value="1"/>
</dbReference>
<dbReference type="PROSITE" id="PS51352">
    <property type="entry name" value="THIOREDOXIN_2"/>
    <property type="match status" value="1"/>
</dbReference>